<dbReference type="EMBL" id="LT629734">
    <property type="protein sequence ID" value="SDR74260.1"/>
    <property type="molecule type" value="Genomic_DNA"/>
</dbReference>
<dbReference type="InterPro" id="IPR017685">
    <property type="entry name" value="ArgP"/>
</dbReference>
<protein>
    <submittedName>
        <fullName evidence="7">Transcriptional regulator, LysR family</fullName>
    </submittedName>
</protein>
<keyword evidence="2" id="KW-0805">Transcription regulation</keyword>
<dbReference type="InterPro" id="IPR050176">
    <property type="entry name" value="LTTR"/>
</dbReference>
<proteinExistence type="inferred from homology"/>
<dbReference type="SUPFAM" id="SSF46785">
    <property type="entry name" value="Winged helix' DNA-binding domain"/>
    <property type="match status" value="1"/>
</dbReference>
<dbReference type="STRING" id="684552.SAMN04489719_0620"/>
<dbReference type="RefSeq" id="WP_092665676.1">
    <property type="nucleotide sequence ID" value="NZ_LT629734.1"/>
</dbReference>
<sequence length="295" mass="31495">MDLPLEHLRTLAAAVDAGTLDRAAAQLGVTPSAVSQRIRAIEQRVGRIVLQRTKPVRPTAAGEPLVRLARQLGLLEREALDALGADDAGGGPRVALAVNADSLITWFLPVLARVTAERAVTFELHREDQERTAQLLEAGTVMGAVTAQREPVSGCVSSPLGRMRYVPVAERAFAERWLPEGPTAAALERAPLVDFDAHDTLQTAFARLRGAESTGPRHVISASAEFAEAVRMGLGWGMLLPGQFEAGVADGSLVVLSDETIEVPLWWQRWNLASPLLDLVSDAVADAARASDALV</sequence>
<reference evidence="8" key="1">
    <citation type="submission" date="2016-10" db="EMBL/GenBank/DDBJ databases">
        <authorList>
            <person name="Varghese N."/>
            <person name="Submissions S."/>
        </authorList>
    </citation>
    <scope>NUCLEOTIDE SEQUENCE [LARGE SCALE GENOMIC DNA]</scope>
    <source>
        <strain evidence="8">DSM 22965</strain>
    </source>
</reference>
<evidence type="ECO:0000256" key="5">
    <source>
        <dbReference type="ARBA" id="ARBA00023163"/>
    </source>
</evidence>
<dbReference type="PROSITE" id="PS50931">
    <property type="entry name" value="HTH_LYSR"/>
    <property type="match status" value="1"/>
</dbReference>
<evidence type="ECO:0000256" key="4">
    <source>
        <dbReference type="ARBA" id="ARBA00023159"/>
    </source>
</evidence>
<dbReference type="PANTHER" id="PTHR30579:SF2">
    <property type="entry name" value="HTH-TYPE TRANSCRIPTIONAL REGULATOR ARGP"/>
    <property type="match status" value="1"/>
</dbReference>
<gene>
    <name evidence="7" type="ORF">SAMN04489719_0620</name>
</gene>
<keyword evidence="5" id="KW-0804">Transcription</keyword>
<dbReference type="AlphaFoldDB" id="A0A1H1LIV9"/>
<dbReference type="Pfam" id="PF00126">
    <property type="entry name" value="HTH_1"/>
    <property type="match status" value="1"/>
</dbReference>
<evidence type="ECO:0000313" key="7">
    <source>
        <dbReference type="EMBL" id="SDR74260.1"/>
    </source>
</evidence>
<dbReference type="OrthoDB" id="3252676at2"/>
<evidence type="ECO:0000313" key="8">
    <source>
        <dbReference type="Proteomes" id="UP000199649"/>
    </source>
</evidence>
<comment type="similarity">
    <text evidence="1">Belongs to the LysR transcriptional regulatory family.</text>
</comment>
<evidence type="ECO:0000256" key="1">
    <source>
        <dbReference type="ARBA" id="ARBA00009437"/>
    </source>
</evidence>
<keyword evidence="3" id="KW-0238">DNA-binding</keyword>
<evidence type="ECO:0000259" key="6">
    <source>
        <dbReference type="PROSITE" id="PS50931"/>
    </source>
</evidence>
<dbReference type="InterPro" id="IPR000847">
    <property type="entry name" value="LysR_HTH_N"/>
</dbReference>
<evidence type="ECO:0000256" key="2">
    <source>
        <dbReference type="ARBA" id="ARBA00023015"/>
    </source>
</evidence>
<dbReference type="InterPro" id="IPR036388">
    <property type="entry name" value="WH-like_DNA-bd_sf"/>
</dbReference>
<keyword evidence="8" id="KW-1185">Reference proteome</keyword>
<dbReference type="PANTHER" id="PTHR30579">
    <property type="entry name" value="TRANSCRIPTIONAL REGULATOR"/>
    <property type="match status" value="1"/>
</dbReference>
<dbReference type="GO" id="GO:0003677">
    <property type="term" value="F:DNA binding"/>
    <property type="evidence" value="ECO:0007669"/>
    <property type="project" value="UniProtKB-KW"/>
</dbReference>
<dbReference type="Gene3D" id="1.10.10.10">
    <property type="entry name" value="Winged helix-like DNA-binding domain superfamily/Winged helix DNA-binding domain"/>
    <property type="match status" value="1"/>
</dbReference>
<dbReference type="Gene3D" id="3.40.190.290">
    <property type="match status" value="1"/>
</dbReference>
<dbReference type="NCBIfam" id="NF002964">
    <property type="entry name" value="PRK03635.1"/>
    <property type="match status" value="1"/>
</dbReference>
<dbReference type="GO" id="GO:0003700">
    <property type="term" value="F:DNA-binding transcription factor activity"/>
    <property type="evidence" value="ECO:0007669"/>
    <property type="project" value="InterPro"/>
</dbReference>
<name>A0A1H1LIV9_9MICO</name>
<dbReference type="InterPro" id="IPR036390">
    <property type="entry name" value="WH_DNA-bd_sf"/>
</dbReference>
<dbReference type="SUPFAM" id="SSF53850">
    <property type="entry name" value="Periplasmic binding protein-like II"/>
    <property type="match status" value="1"/>
</dbReference>
<dbReference type="NCBIfam" id="TIGR03298">
    <property type="entry name" value="argP"/>
    <property type="match status" value="1"/>
</dbReference>
<feature type="domain" description="HTH lysR-type" evidence="6">
    <location>
        <begin position="1"/>
        <end position="59"/>
    </location>
</feature>
<dbReference type="Pfam" id="PF03466">
    <property type="entry name" value="LysR_substrate"/>
    <property type="match status" value="1"/>
</dbReference>
<organism evidence="7 8">
    <name type="scientific">Agrococcus carbonis</name>
    <dbReference type="NCBI Taxonomy" id="684552"/>
    <lineage>
        <taxon>Bacteria</taxon>
        <taxon>Bacillati</taxon>
        <taxon>Actinomycetota</taxon>
        <taxon>Actinomycetes</taxon>
        <taxon>Micrococcales</taxon>
        <taxon>Microbacteriaceae</taxon>
        <taxon>Agrococcus</taxon>
    </lineage>
</organism>
<evidence type="ECO:0000256" key="3">
    <source>
        <dbReference type="ARBA" id="ARBA00023125"/>
    </source>
</evidence>
<keyword evidence="4" id="KW-0010">Activator</keyword>
<dbReference type="InterPro" id="IPR005119">
    <property type="entry name" value="LysR_subst-bd"/>
</dbReference>
<accession>A0A1H1LIV9</accession>
<dbReference type="Proteomes" id="UP000199649">
    <property type="component" value="Chromosome I"/>
</dbReference>